<name>A0A8S5R2C7_9CAUD</name>
<sequence length="135" mass="16019">MARLDTLPKFSELDNNRLLIVYTGRFSEDLYCDDVEIITKEDLLGELRANKLNTQEIEVYLVEKELVSEFSEDDLREMIENVMERDEQHKSWDEHMMFLIHDSPETKAFLQYLNGCAKELTTYTEGEQVEMDWRG</sequence>
<reference evidence="1" key="1">
    <citation type="journal article" date="2021" name="Proc. Natl. Acad. Sci. U.S.A.">
        <title>A Catalog of Tens of Thousands of Viruses from Human Metagenomes Reveals Hidden Associations with Chronic Diseases.</title>
        <authorList>
            <person name="Tisza M.J."/>
            <person name="Buck C.B."/>
        </authorList>
    </citation>
    <scope>NUCLEOTIDE SEQUENCE</scope>
    <source>
        <strain evidence="1">Ct4Am4</strain>
    </source>
</reference>
<protein>
    <submittedName>
        <fullName evidence="1">Uncharacterized protein</fullName>
    </submittedName>
</protein>
<accession>A0A8S5R2C7</accession>
<proteinExistence type="predicted"/>
<dbReference type="EMBL" id="BK015792">
    <property type="protein sequence ID" value="DAE25084.1"/>
    <property type="molecule type" value="Genomic_DNA"/>
</dbReference>
<evidence type="ECO:0000313" key="1">
    <source>
        <dbReference type="EMBL" id="DAE25084.1"/>
    </source>
</evidence>
<organism evidence="1">
    <name type="scientific">Siphoviridae sp. ct4Am4</name>
    <dbReference type="NCBI Taxonomy" id="2826287"/>
    <lineage>
        <taxon>Viruses</taxon>
        <taxon>Duplodnaviria</taxon>
        <taxon>Heunggongvirae</taxon>
        <taxon>Uroviricota</taxon>
        <taxon>Caudoviricetes</taxon>
    </lineage>
</organism>